<evidence type="ECO:0000313" key="5">
    <source>
        <dbReference type="Proteomes" id="UP001330812"/>
    </source>
</evidence>
<dbReference type="PRINTS" id="PR00081">
    <property type="entry name" value="GDHRDH"/>
</dbReference>
<sequence length="240" mass="24965">MDITGTTALVTGANRGIGLQYVNELLARGVAKVYATARRPDLIDTSDRRVTPLHLDLLDEKSIAEAAAVATDVTLIVNNAGITTGADLVTGDLDKIRLDMETHFFGTLRVIRAFAPVLAAHGGGAIINVMSVLSWFANEGTGSYSAAKAAEWNMTNGVRAELAGQGTLVQGVHLGAADTDIMAGRDVPKIDPAKVARASLDGLRAGSVEVLVDEPSRIVKAMLSAPLGAPPTASDARAVR</sequence>
<dbReference type="InterPro" id="IPR036291">
    <property type="entry name" value="NAD(P)-bd_dom_sf"/>
</dbReference>
<dbReference type="SUPFAM" id="SSF51735">
    <property type="entry name" value="NAD(P)-binding Rossmann-fold domains"/>
    <property type="match status" value="1"/>
</dbReference>
<keyword evidence="2" id="KW-0560">Oxidoreductase</keyword>
<gene>
    <name evidence="4" type="ORF">VSH64_09360</name>
</gene>
<dbReference type="Proteomes" id="UP001330812">
    <property type="component" value="Chromosome"/>
</dbReference>
<protein>
    <submittedName>
        <fullName evidence="4">SDR family oxidoreductase</fullName>
    </submittedName>
</protein>
<dbReference type="PANTHER" id="PTHR44169">
    <property type="entry name" value="NADPH-DEPENDENT 1-ACYLDIHYDROXYACETONE PHOSPHATE REDUCTASE"/>
    <property type="match status" value="1"/>
</dbReference>
<keyword evidence="5" id="KW-1185">Reference proteome</keyword>
<name>A0ABZ1IEG1_9PSEU</name>
<dbReference type="PANTHER" id="PTHR44169:SF6">
    <property type="entry name" value="NADPH-DEPENDENT 1-ACYLDIHYDROXYACETONE PHOSPHATE REDUCTASE"/>
    <property type="match status" value="1"/>
</dbReference>
<accession>A0ABZ1IEG1</accession>
<evidence type="ECO:0000256" key="2">
    <source>
        <dbReference type="ARBA" id="ARBA00023002"/>
    </source>
</evidence>
<dbReference type="Gene3D" id="3.40.50.720">
    <property type="entry name" value="NAD(P)-binding Rossmann-like Domain"/>
    <property type="match status" value="1"/>
</dbReference>
<reference evidence="4 5" key="1">
    <citation type="journal article" date="2015" name="Int. J. Syst. Evol. Microbiol.">
        <title>Amycolatopsis rhabdoformis sp. nov., an actinomycete isolated from a tropical forest soil.</title>
        <authorList>
            <person name="Souza W.R."/>
            <person name="Silva R.E."/>
            <person name="Goodfellow M."/>
            <person name="Busarakam K."/>
            <person name="Figueiro F.S."/>
            <person name="Ferreira D."/>
            <person name="Rodrigues-Filho E."/>
            <person name="Moraes L.A.B."/>
            <person name="Zucchi T.D."/>
        </authorList>
    </citation>
    <scope>NUCLEOTIDE SEQUENCE [LARGE SCALE GENOMIC DNA]</scope>
    <source>
        <strain evidence="4 5">NCIMB 14900</strain>
    </source>
</reference>
<dbReference type="Pfam" id="PF00106">
    <property type="entry name" value="adh_short"/>
    <property type="match status" value="1"/>
</dbReference>
<evidence type="ECO:0000256" key="3">
    <source>
        <dbReference type="RuleBase" id="RU000363"/>
    </source>
</evidence>
<evidence type="ECO:0000256" key="1">
    <source>
        <dbReference type="ARBA" id="ARBA00006484"/>
    </source>
</evidence>
<dbReference type="NCBIfam" id="NF006119">
    <property type="entry name" value="PRK08264.1-5"/>
    <property type="match status" value="1"/>
</dbReference>
<dbReference type="EMBL" id="CP142149">
    <property type="protein sequence ID" value="WSE32312.1"/>
    <property type="molecule type" value="Genomic_DNA"/>
</dbReference>
<dbReference type="InterPro" id="IPR002347">
    <property type="entry name" value="SDR_fam"/>
</dbReference>
<evidence type="ECO:0000313" key="4">
    <source>
        <dbReference type="EMBL" id="WSE32312.1"/>
    </source>
</evidence>
<proteinExistence type="inferred from homology"/>
<comment type="similarity">
    <text evidence="1 3">Belongs to the short-chain dehydrogenases/reductases (SDR) family.</text>
</comment>
<dbReference type="RefSeq" id="WP_326835120.1">
    <property type="nucleotide sequence ID" value="NZ_CP142149.1"/>
</dbReference>
<organism evidence="4 5">
    <name type="scientific">Amycolatopsis rhabdoformis</name>
    <dbReference type="NCBI Taxonomy" id="1448059"/>
    <lineage>
        <taxon>Bacteria</taxon>
        <taxon>Bacillati</taxon>
        <taxon>Actinomycetota</taxon>
        <taxon>Actinomycetes</taxon>
        <taxon>Pseudonocardiales</taxon>
        <taxon>Pseudonocardiaceae</taxon>
        <taxon>Amycolatopsis</taxon>
    </lineage>
</organism>
<dbReference type="PRINTS" id="PR00080">
    <property type="entry name" value="SDRFAMILY"/>
</dbReference>